<keyword evidence="2" id="KW-1185">Reference proteome</keyword>
<dbReference type="AlphaFoldDB" id="A0AA42DLD1"/>
<proteinExistence type="predicted"/>
<name>A0AA42DLD1_9FIRM</name>
<gene>
    <name evidence="1" type="ORF">PBV87_05840</name>
</gene>
<organism evidence="1 2">
    <name type="scientific">Holtiella tumoricola</name>
    <dbReference type="NCBI Taxonomy" id="3018743"/>
    <lineage>
        <taxon>Bacteria</taxon>
        <taxon>Bacillati</taxon>
        <taxon>Bacillota</taxon>
        <taxon>Clostridia</taxon>
        <taxon>Lachnospirales</taxon>
        <taxon>Cellulosilyticaceae</taxon>
        <taxon>Holtiella</taxon>
    </lineage>
</organism>
<evidence type="ECO:0000313" key="2">
    <source>
        <dbReference type="Proteomes" id="UP001169242"/>
    </source>
</evidence>
<accession>A0AA42DLD1</accession>
<sequence>MKKIIQKLIALMSIGLVLMGTMIGCTGNVTNKEQNNANPLTSENVNQEMDTVEIIIPHRYADAAEGIELRMANTDYFDNLTQNDLDYRTGKSGATLEEFKALAQNQGEDFTEEEKQVLEDSLARIQTRFKEIGFDYPLSAEIVFVKSKMGDEFGAVAYTHKNQIYLEGSNLEFMKDIPGLLDGLIVHELFHVLSRNDADFRQAIYSVLDFTIADEPDFTPELRAILGSNPDVEKFDSYAMFNIEGKPTKAVVVTLLKNPYKEGQNLFDNLSTGIVPYDNPDKYYTIDQVSNFWEVFGENSNYVITTEEGIADNFTSAVVHGMDGRKYKNPEIIQGILDVLANYEYTGQ</sequence>
<dbReference type="PROSITE" id="PS51257">
    <property type="entry name" value="PROKAR_LIPOPROTEIN"/>
    <property type="match status" value="1"/>
</dbReference>
<dbReference type="RefSeq" id="WP_271011490.1">
    <property type="nucleotide sequence ID" value="NZ_JAQIFT010000021.1"/>
</dbReference>
<evidence type="ECO:0000313" key="1">
    <source>
        <dbReference type="EMBL" id="MDA3731020.1"/>
    </source>
</evidence>
<reference evidence="1" key="1">
    <citation type="journal article" date="2023" name="Int. J. Syst. Evol. Microbiol.">
        <title>&lt;i&gt;Holtiella tumoricola&lt;/i&gt; gen. nov. sp. nov., isolated from a human clinical sample.</title>
        <authorList>
            <person name="Allen-Vercoe E."/>
            <person name="Daigneault M.C."/>
            <person name="Vancuren S.J."/>
            <person name="Cochrane K."/>
            <person name="O'Neal L.L."/>
            <person name="Sankaranarayanan K."/>
            <person name="Lawson P.A."/>
        </authorList>
    </citation>
    <scope>NUCLEOTIDE SEQUENCE</scope>
    <source>
        <strain evidence="1">CC70A</strain>
    </source>
</reference>
<comment type="caution">
    <text evidence="1">The sequence shown here is derived from an EMBL/GenBank/DDBJ whole genome shotgun (WGS) entry which is preliminary data.</text>
</comment>
<dbReference type="EMBL" id="JAQIFT010000021">
    <property type="protein sequence ID" value="MDA3731020.1"/>
    <property type="molecule type" value="Genomic_DNA"/>
</dbReference>
<dbReference type="Proteomes" id="UP001169242">
    <property type="component" value="Unassembled WGS sequence"/>
</dbReference>
<protein>
    <submittedName>
        <fullName evidence="1">Uncharacterized protein</fullName>
    </submittedName>
</protein>